<dbReference type="InterPro" id="IPR023213">
    <property type="entry name" value="CAT-like_dom_sf"/>
</dbReference>
<dbReference type="PANTHER" id="PTHR45527">
    <property type="entry name" value="NONRIBOSOMAL PEPTIDE SYNTHETASE"/>
    <property type="match status" value="1"/>
</dbReference>
<evidence type="ECO:0000256" key="1">
    <source>
        <dbReference type="ARBA" id="ARBA00001957"/>
    </source>
</evidence>
<dbReference type="GO" id="GO:0044550">
    <property type="term" value="P:secondary metabolite biosynthetic process"/>
    <property type="evidence" value="ECO:0007669"/>
    <property type="project" value="UniProtKB-ARBA"/>
</dbReference>
<dbReference type="NCBIfam" id="NF003417">
    <property type="entry name" value="PRK04813.1"/>
    <property type="match status" value="6"/>
</dbReference>
<feature type="domain" description="Carrier" evidence="5">
    <location>
        <begin position="637"/>
        <end position="712"/>
    </location>
</feature>
<dbReference type="FunFam" id="3.40.50.980:FF:000001">
    <property type="entry name" value="Non-ribosomal peptide synthetase"/>
    <property type="match status" value="5"/>
</dbReference>
<name>A0A2T2YST2_9NOCA</name>
<dbReference type="Gene3D" id="3.30.559.30">
    <property type="entry name" value="Nonribosomal peptide synthetase, condensation domain"/>
    <property type="match status" value="4"/>
</dbReference>
<feature type="domain" description="Carrier" evidence="5">
    <location>
        <begin position="3837"/>
        <end position="3914"/>
    </location>
</feature>
<dbReference type="PROSITE" id="PS00455">
    <property type="entry name" value="AMP_BINDING"/>
    <property type="match status" value="5"/>
</dbReference>
<dbReference type="FunFam" id="1.10.1200.10:FF:000016">
    <property type="entry name" value="Non-ribosomal peptide synthase"/>
    <property type="match status" value="1"/>
</dbReference>
<dbReference type="SUPFAM" id="SSF56801">
    <property type="entry name" value="Acetyl-CoA synthetase-like"/>
    <property type="match status" value="5"/>
</dbReference>
<dbReference type="InterPro" id="IPR036736">
    <property type="entry name" value="ACP-like_sf"/>
</dbReference>
<feature type="domain" description="Carrier" evidence="5">
    <location>
        <begin position="1697"/>
        <end position="1772"/>
    </location>
</feature>
<dbReference type="PROSITE" id="PS00012">
    <property type="entry name" value="PHOSPHOPANTETHEINE"/>
    <property type="match status" value="3"/>
</dbReference>
<reference evidence="6 7" key="1">
    <citation type="submission" date="2018-02" db="EMBL/GenBank/DDBJ databases">
        <title>8 Nocardia nova and 1 Nocardia cyriacigeorgica strain used for evolution to TMP-SMX.</title>
        <authorList>
            <person name="Mehta H."/>
            <person name="Weng J."/>
            <person name="Shamoo Y."/>
        </authorList>
    </citation>
    <scope>NUCLEOTIDE SEQUENCE [LARGE SCALE GENOMIC DNA]</scope>
    <source>
        <strain evidence="6 7">ATCC 33727</strain>
    </source>
</reference>
<dbReference type="CDD" id="cd19540">
    <property type="entry name" value="LCL_NRPS-like"/>
    <property type="match status" value="4"/>
</dbReference>
<keyword evidence="3" id="KW-0597">Phosphoprotein</keyword>
<protein>
    <submittedName>
        <fullName evidence="6">Non-ribosomal peptide synthetase</fullName>
    </submittedName>
</protein>
<organism evidence="6 7">
    <name type="scientific">Nocardia nova</name>
    <dbReference type="NCBI Taxonomy" id="37330"/>
    <lineage>
        <taxon>Bacteria</taxon>
        <taxon>Bacillati</taxon>
        <taxon>Actinomycetota</taxon>
        <taxon>Actinomycetes</taxon>
        <taxon>Mycobacteriales</taxon>
        <taxon>Nocardiaceae</taxon>
        <taxon>Nocardia</taxon>
    </lineage>
</organism>
<evidence type="ECO:0000256" key="4">
    <source>
        <dbReference type="SAM" id="MobiDB-lite"/>
    </source>
</evidence>
<dbReference type="GO" id="GO:0008610">
    <property type="term" value="P:lipid biosynthetic process"/>
    <property type="evidence" value="ECO:0007669"/>
    <property type="project" value="UniProtKB-ARBA"/>
</dbReference>
<dbReference type="GO" id="GO:0072330">
    <property type="term" value="P:monocarboxylic acid biosynthetic process"/>
    <property type="evidence" value="ECO:0007669"/>
    <property type="project" value="UniProtKB-ARBA"/>
</dbReference>
<dbReference type="InterPro" id="IPR020845">
    <property type="entry name" value="AMP-binding_CS"/>
</dbReference>
<comment type="caution">
    <text evidence="6">The sequence shown here is derived from an EMBL/GenBank/DDBJ whole genome shotgun (WGS) entry which is preliminary data.</text>
</comment>
<evidence type="ECO:0000256" key="2">
    <source>
        <dbReference type="ARBA" id="ARBA00022450"/>
    </source>
</evidence>
<dbReference type="SUPFAM" id="SSF52777">
    <property type="entry name" value="CoA-dependent acyltransferases"/>
    <property type="match status" value="8"/>
</dbReference>
<sequence length="4726" mass="505748">MTHAESVTPVRSTEHPALRGAYGIADLPYLIEVVADLEPQRVAVRHTDVAITYAELGAELTTLAAVMGDALTPDALVQVVISGRLPALLESGEGALAAAVSDLLDDALTAAADVLDPGLAPADTLATLFAEQVRRTPGLVAVEFDGSTLTYAELDARANALAWQLVRLGVGPDARVGVSMHRSLELVIGMYAIHKAGGAYVPIDPEHPADRIAYVLEIAAPVVVLTHAGSPSFDGVPVLRVDEFDWETEASTSVLESGEVVPARPDNTAYVIFTSGSTGRPKGVAVSHRAIVANLRWRQRCYRMHAADVVLQKTPFTFDVSVWEFFWPLQVGARLVIAAPDGHRDPAYLIRTIAGKHITIAHFVPSMLAVFAAAVADAETMSDIDSLRAVFASGEALPAATGAAFRDVSGASLHNLYGPTEAAVDVTAHEVTAADTVSVPIGAAADDTDLHVLDDNLQPVPDGVVGELYLSGVQLARGYLGRAGLTAERFVANPHGAPGDRMYRTGDLVRWNSGIDGGPRELEYLGRSDFQVKLRGLRIELGEVEAALLAHESVAQAAVVLYRHSTGDHLIGYVVAAGGCELDSGAILGEAARRLPEYMVPSLLVAMDRMPVNANGKLDRKALPEPEFGVTAGEFREPATPGERAVAEIFADLLGIDAVGADDDFFARGGNSLLATRAIARISAALDIAVDVRDFFDRPTPAGLAALATTARVRPPLVAGPRPDTVPLSPAQRRMWFLNRLANSDATGNAAAAVDNIPVALRLRGRLDTAALRAAVADVTARHEVLRTVYPQTAAGAVQVVRPVAEPQLAPVEVAEADLVAAVREVAATGFDVAAEIPVRVRLLRTGADDHTLVLVVHHIAADGVSMGPLLRDLIQAYTARSRGTAPQWSPLPLQYADYTLWQQRVLGDDTDPGSEAARQLTFWQHELAELPAQLDLPADRPRPAAASYRGATVEFAIDAGLRAAIDGLAEQLRATPFMVLHAALSLLLARLSGTSDIAIGTPVAGRGERALDDLVGMFVNTLVLRTRVAGDADFAELVRRTRAVDLDAFAHAEIPFERLVEVLNPARSQARHPLFQVGLFMQNIGVGTPELPGLETELVDFDPGFAKFDLQLTVSTPPEGGYRAEFTYATDLFDAPTVEEFAAKFLRLLGGATADPHLPVGDLELLDAGELDYVTSSWNASGHKVADHFLHEGFDRQSRRTPNNRALVFEGAELTYGEMSDRVNRLARKLIESGVGPETLVVLAMPRSIELVLGMYAVLHAGGAYVPVDPSHPIERIGHILATARPHTVLTTRAAGFELPPTAADTAVVHLDELDLSDYSAAKIGDRERRGTLDPDHPAYVLFTSGSTGRPKGVAVSHRAIANQLEWMHAEYGVRAGDIYLQKTATTFDVSLWGYFLPLRAGATLILATPDGHRDARYLAETIAAQRVTLTDFVPSMLTVFLNHAEAQELATLRAAFVVGEALPAETAALFAEKCDGALHNLYGPTEAAVSITCHEVTPDDVRSVPIGEPEWNSQVFVLDARLHPVPIGVPGELYLAGTQLARGYCGRADLTADRFVANPFGFGGERMYRTGDLVRWTPEGELDYLGRIDFQVKFRGQRIELPEIETALLAAPGVGQAAVRLITGESGDYLAGYVIRTPGAELDVQAVRDGLGTVLPAYMIPTAVVELTEFPLNSSGKLDRAALPLPVLAAAEFHAPRTPLEERVAAVFADVLGLERVGRDDDFFALGGSSLDATQVSARVGRIVDARVPVRTLFEASTVAAFAAAVGGDVAERARPALVKQQRPQRIPLSPAQQRMWFLNRFDPESGVHNIPVAVRLTGALDVAALAAAVADVLERHETLRTRYPEYEDGPAQEVLPAADVRVDLTPVDVPAAETASRIAALTARGFDVTAEPPLRIALLRSHADDGSDIGAAGPDGVEPEHILVFVAHHIAADGWSIAPLTRDLMTAYGHRAAGTAPQWEPLPVQYADFSIWQHAVLGSESDPDSVLGAQAAYWRATLAGLADELNLPTDRPRPMRPSYAGGRVRFDIGGDIRDGLRELAQRRQATTFMAVHTALAIFLARMAGTDDVAIGSPIAGRGERELDDLIGMFVNTVVLRTAVPGGASFTELLDRTREADLRAFAHADLPFERLVELLDPERSTARHPLFQVALAFENLPTGELELPGLRVGTVEPDAGTAKFDLALNIRETADGMAAEFAYARDLFDHATIEGFASRFLGLLRQLVADPEAAVGDTSLLSADEYVRLTRVRPDEAMATALLPELLTAGLGLGRDRIAVRYEGRSITYGDLDDYSSRLARRLIAAGVGPEQLVAVALPRSFEMVAAAMAVAKAGGAHVPVDPTYPAERVRYMVTDSAARVGITVAAYADALPEGVHWLVLDAPATEAELAALPAGPIGDAERIATLRMSHPAYVIYTSGSTGMPKGVTVTHAGLGGLAQYAIERYGLRPEHRMLHICSPSFDPSVLEWICAFATGATLVIVPARVIGGPELGALLRTEVVTHAIITPAVLGTLDATEQPQLQVLSVGGDVTTDELLATWEPGRRYFNGYGPTETTIISSYARLTAGQPVTIGTPVHGMSALVLDRRLRPVAPGVAGELYLAGGGLARGYRNRSGGTAERFVPNPWGAPGSRMYRTGDVVRWRAIAPTVRQAQPEWELEYVGRSDFQVKIRGFRVELGEIDAVLGAHPDVDYATTLGRDHDTRGTMLVSYVLPKPGRAIDPADLTDFAARRLPSHMVPAALVVLDKIPLTPVGKVDRKALPEPVLAPARFRAPVGAAEVLVANTFAALLGVEQVGADDDFFALGGNSLVATQLAARLNKATGDTVPVRAVFDAPTVRALAARITLSDNGSRDAGPGAVVPRPEIVPLSIAQQRMWMLNRLDTGGGSYNIAFALRLTGNLHIAALRAAIADVIERHETLRTRYPERDGAATQCVLPAAVPDLAVTDVDATEVAAMAETLAHSRFDVADEVPVRIRLLRVRRAPDADRAAQTHVLLFVVHHIAADGWSFAPLTRDLAVAYQARTAGAAPQWSPLPIQYADYALWQQRTLGSIGDPDSESARQLEFWRTQLSGAPELSALPTDRPRPAIASQRGGARTARLSPALHQRIHDLAAAHRVTPFMVLHAALSVLLSRFGGSDDIVIGAPVAGRGDQALDDLVGMFVNTLVLRTPVHSGDSLAEHLDHVRAVDLAAFDHAAVPFEQLVDVLNPARSRAHSPLYQVSLTLQNQTRAQLRLDGLEIAAVEPAAAPIQVDQHWTANETYAPDGTAAGIDLHVHYAADLFDPETVAALLDGFERIVAAMAADGTTRVADVELMSPAERERLIGGHDATAYPVGPRTLPELLAARPQRPAAQAVTFEGTSLSYREFDRRVHRLARYLIARGVGPDTAVAVRIPRSLELVVAIHAIVTAGAAYVPLDPDHPVDRVRHVLDTARPACVLTTTDASELPAGVDAVRLDRLDLSGCADDAVTDADRVSPLRPEHMAYVIFTSGSTGRPKGVAVSHAAIVNRLVWMQAEYGLSSDDVVLQKTPATFDVSVWEFFWPLQVGARLVVARPDGHRDPAYLARLMDEEAVTTAHFVPSMLAVFVSSVAAAPASLRRVFTSGEALPADTAARWRELGGAPLHNLYGPTEAAVDVTFHEVTEADAVTVPIGRPVANTRVYVLDSMLRPVPVGVTGELYLAGDQLARGYVGRPDLTSDRFVADPFDAGARMYRTGDLVRWNRAGELEYLGRNDFQVKLRGLRIELGEIEAALTGRTGVAQAAVVVTGAGERARLHAYVVPAAGASVDSDAVLAAAGRALPAYMVPAGVTVLAQLPVNSSGKLDRAALPAVDPGEKSVYRAPAEGAEAVVAAVMAELLGLDPAGADRFGADDDFFAAGGNSLLAMRVVARVNDALGCDLNVAEIFGAPTAALLARLVDDAPGATVPPLIAGPRPDRIPLSLAQTRIWLLNRIEPDSAMYNIPFALRLRGDLDEFALSEAITDVLARHESLRTVFPEDAEGPRQDIRAVEDCAATALTLHTVNAGDVDAELAAAAARGFDLRHDIPLRISAFRVAPDEHILLVVVHHIAADGVSTAPLARDLVTAYAARRAAAVPDWQPLPVQYADFALWQHAVLGRADDPESRLARHLEFWRAELADLPAVVDLPGDRPRPAVASGAGAAIEFRIPAELTAAVETLARRVGVSTFMVLHAAYATLLAKLSGTEDLAVGTPIAGRSAQALDDLVGMFVNTLVLRTRIGAHERFGELLAQVRDADVRAFAHADLPFDRLVEEVNPERSQAYAPIVQVMLSFEQRSGTDLRLPGLEVTDYPLANPVAQFDLALSLSEVDGAQGRELQAVLRYATDLFDASTVTALGRRLLRVLTAVTTDPDVRIRDIDLLELSERLQVLDIWNATAAEIDRTATLPVLFDVQAARTPKAPALTYAETTLTYAEFGARVNRLARHLIAQGVGPGSLVALHMRRSLELVVGMYATVAAGAGYVPLDPDHPAERIRYVLDTARPACVLATTDAPVRTESAPPVLDLDRLDVSGYADGPLTDVDRMGKLRPEHVAYVIFTSGSTGRPKGVAVSHGAIVNRLVWMQSEYRLGADDVVLQKTPATFDVSVWEFFWPLQVGARLVVARPDGHRDPAYLARVMDDEAITTAHFVPSMLSVFVDAAADASALVPARLRRVFTSGEALPADTAARWRELGGAPLHNLYGPTEAAVDVTFHEVTEADAVTVPIGRPVANTRVYVLDS</sequence>
<dbReference type="EMBL" id="PYHS01000023">
    <property type="protein sequence ID" value="PSR58551.1"/>
    <property type="molecule type" value="Genomic_DNA"/>
</dbReference>
<dbReference type="GO" id="GO:0003824">
    <property type="term" value="F:catalytic activity"/>
    <property type="evidence" value="ECO:0007669"/>
    <property type="project" value="InterPro"/>
</dbReference>
<dbReference type="NCBIfam" id="TIGR01733">
    <property type="entry name" value="AA-adenyl-dom"/>
    <property type="match status" value="4"/>
</dbReference>
<dbReference type="SUPFAM" id="SSF47336">
    <property type="entry name" value="ACP-like"/>
    <property type="match status" value="4"/>
</dbReference>
<dbReference type="Pfam" id="PF00501">
    <property type="entry name" value="AMP-binding"/>
    <property type="match status" value="5"/>
</dbReference>
<feature type="domain" description="Carrier" evidence="5">
    <location>
        <begin position="2770"/>
        <end position="2845"/>
    </location>
</feature>
<dbReference type="Gene3D" id="3.40.50.12780">
    <property type="entry name" value="N-terminal domain of ligase-like"/>
    <property type="match status" value="1"/>
</dbReference>
<dbReference type="SMART" id="SM00823">
    <property type="entry name" value="PKS_PP"/>
    <property type="match status" value="4"/>
</dbReference>
<dbReference type="RefSeq" id="WP_146165348.1">
    <property type="nucleotide sequence ID" value="NZ_PYHS01000023.1"/>
</dbReference>
<dbReference type="FunFam" id="3.40.50.980:FF:000002">
    <property type="entry name" value="Enterobactin synthetase component F"/>
    <property type="match status" value="3"/>
</dbReference>
<dbReference type="InterPro" id="IPR042099">
    <property type="entry name" value="ANL_N_sf"/>
</dbReference>
<dbReference type="Gene3D" id="1.10.1200.10">
    <property type="entry name" value="ACP-like"/>
    <property type="match status" value="4"/>
</dbReference>
<dbReference type="Proteomes" id="UP000241647">
    <property type="component" value="Unassembled WGS sequence"/>
</dbReference>
<dbReference type="InterPro" id="IPR025110">
    <property type="entry name" value="AMP-bd_C"/>
</dbReference>
<comment type="cofactor">
    <cofactor evidence="1">
        <name>pantetheine 4'-phosphate</name>
        <dbReference type="ChEBI" id="CHEBI:47942"/>
    </cofactor>
</comment>
<keyword evidence="2" id="KW-0596">Phosphopantetheine</keyword>
<dbReference type="Gene3D" id="3.30.300.30">
    <property type="match status" value="4"/>
</dbReference>
<evidence type="ECO:0000313" key="7">
    <source>
        <dbReference type="Proteomes" id="UP000241647"/>
    </source>
</evidence>
<dbReference type="InterPro" id="IPR009081">
    <property type="entry name" value="PP-bd_ACP"/>
</dbReference>
<proteinExistence type="predicted"/>
<evidence type="ECO:0000259" key="5">
    <source>
        <dbReference type="PROSITE" id="PS50075"/>
    </source>
</evidence>
<evidence type="ECO:0000313" key="6">
    <source>
        <dbReference type="EMBL" id="PSR58551.1"/>
    </source>
</evidence>
<dbReference type="GO" id="GO:0043041">
    <property type="term" value="P:amino acid activation for nonribosomal peptide biosynthetic process"/>
    <property type="evidence" value="ECO:0007669"/>
    <property type="project" value="TreeGrafter"/>
</dbReference>
<dbReference type="Gene3D" id="3.30.559.10">
    <property type="entry name" value="Chloramphenicol acetyltransferase-like domain"/>
    <property type="match status" value="4"/>
</dbReference>
<dbReference type="Pfam" id="PF13193">
    <property type="entry name" value="AMP-binding_C"/>
    <property type="match status" value="4"/>
</dbReference>
<dbReference type="UniPathway" id="UPA00011"/>
<gene>
    <name evidence="6" type="ORF">C8259_30375</name>
</gene>
<dbReference type="Pfam" id="PF00668">
    <property type="entry name" value="Condensation"/>
    <property type="match status" value="4"/>
</dbReference>
<dbReference type="CDD" id="cd17646">
    <property type="entry name" value="A_NRPS_AB3403-like"/>
    <property type="match status" value="2"/>
</dbReference>
<dbReference type="GO" id="GO:0005829">
    <property type="term" value="C:cytosol"/>
    <property type="evidence" value="ECO:0007669"/>
    <property type="project" value="TreeGrafter"/>
</dbReference>
<dbReference type="FunFam" id="3.40.50.12780:FF:000012">
    <property type="entry name" value="Non-ribosomal peptide synthetase"/>
    <property type="match status" value="3"/>
</dbReference>
<dbReference type="FunFam" id="2.30.38.10:FF:000001">
    <property type="entry name" value="Non-ribosomal peptide synthetase PvdI"/>
    <property type="match status" value="2"/>
</dbReference>
<dbReference type="Pfam" id="PF00550">
    <property type="entry name" value="PP-binding"/>
    <property type="match status" value="4"/>
</dbReference>
<dbReference type="CDD" id="cd05930">
    <property type="entry name" value="A_NRPS"/>
    <property type="match status" value="1"/>
</dbReference>
<dbReference type="GO" id="GO:0031177">
    <property type="term" value="F:phosphopantetheine binding"/>
    <property type="evidence" value="ECO:0007669"/>
    <property type="project" value="InterPro"/>
</dbReference>
<feature type="non-terminal residue" evidence="6">
    <location>
        <position position="4726"/>
    </location>
</feature>
<feature type="region of interest" description="Disordered" evidence="4">
    <location>
        <begin position="3071"/>
        <end position="3090"/>
    </location>
</feature>
<dbReference type="Gene3D" id="3.40.50.980">
    <property type="match status" value="8"/>
</dbReference>
<dbReference type="PROSITE" id="PS50075">
    <property type="entry name" value="CARRIER"/>
    <property type="match status" value="4"/>
</dbReference>
<dbReference type="InterPro" id="IPR010071">
    <property type="entry name" value="AA_adenyl_dom"/>
</dbReference>
<accession>A0A2T2YST2</accession>
<dbReference type="InterPro" id="IPR006162">
    <property type="entry name" value="Ppantetheine_attach_site"/>
</dbReference>
<dbReference type="InterPro" id="IPR001242">
    <property type="entry name" value="Condensation_dom"/>
</dbReference>
<evidence type="ECO:0000256" key="3">
    <source>
        <dbReference type="ARBA" id="ARBA00022553"/>
    </source>
</evidence>
<dbReference type="PANTHER" id="PTHR45527:SF1">
    <property type="entry name" value="FATTY ACID SYNTHASE"/>
    <property type="match status" value="1"/>
</dbReference>
<dbReference type="InterPro" id="IPR020806">
    <property type="entry name" value="PKS_PP-bd"/>
</dbReference>
<dbReference type="InterPro" id="IPR045851">
    <property type="entry name" value="AMP-bd_C_sf"/>
</dbReference>
<dbReference type="FunFam" id="3.30.300.30:FF:000010">
    <property type="entry name" value="Enterobactin synthetase component F"/>
    <property type="match status" value="1"/>
</dbReference>
<dbReference type="Gene3D" id="2.30.38.10">
    <property type="entry name" value="Luciferase, Domain 3"/>
    <property type="match status" value="4"/>
</dbReference>
<dbReference type="InterPro" id="IPR000873">
    <property type="entry name" value="AMP-dep_synth/lig_dom"/>
</dbReference>